<name>A0A0B3VZY9_9FIRM</name>
<evidence type="ECO:0000313" key="2">
    <source>
        <dbReference type="EMBL" id="KHS55632.1"/>
    </source>
</evidence>
<keyword evidence="3" id="KW-1185">Reference proteome</keyword>
<reference evidence="2 3" key="1">
    <citation type="submission" date="2014-12" db="EMBL/GenBank/DDBJ databases">
        <title>Draft genome sequence of Terrisporobacter sp. 08-306576, isolated from the blood culture of a bacteremia patient.</title>
        <authorList>
            <person name="Lund L.C."/>
            <person name="Sydenham T.V."/>
            <person name="Hogh S.V."/>
            <person name="Skov M.N."/>
            <person name="Kemp M."/>
            <person name="Justesen U.S."/>
        </authorList>
    </citation>
    <scope>NUCLEOTIDE SEQUENCE [LARGE SCALE GENOMIC DNA]</scope>
    <source>
        <strain evidence="2 3">08-306576</strain>
    </source>
</reference>
<dbReference type="RefSeq" id="WP_039681335.1">
    <property type="nucleotide sequence ID" value="NZ_JWHR01000157.1"/>
</dbReference>
<dbReference type="EMBL" id="JWHR01000157">
    <property type="protein sequence ID" value="KHS55632.1"/>
    <property type="molecule type" value="Genomic_DNA"/>
</dbReference>
<feature type="transmembrane region" description="Helical" evidence="1">
    <location>
        <begin position="113"/>
        <end position="133"/>
    </location>
</feature>
<feature type="transmembrane region" description="Helical" evidence="1">
    <location>
        <begin position="21"/>
        <end position="42"/>
    </location>
</feature>
<sequence length="167" mass="18697">MGSRIHALKSELKHDWDELNLAAKSLVIIGGLQFGIIIYFAVVDVDSLQISKDIEVMFRSSLASVFGFILSSNTKNSNKKNTGTKSLTRKSNEEHKDICERIREYDYGDGNSVQISIALIITVISAIVILIIYKNNIHTDRVILSQFRDLMCTSIGFLLGESKIRSD</sequence>
<proteinExistence type="predicted"/>
<gene>
    <name evidence="2" type="ORF">QX51_18260</name>
</gene>
<evidence type="ECO:0000256" key="1">
    <source>
        <dbReference type="SAM" id="Phobius"/>
    </source>
</evidence>
<keyword evidence="1" id="KW-1133">Transmembrane helix</keyword>
<dbReference type="Proteomes" id="UP000031189">
    <property type="component" value="Unassembled WGS sequence"/>
</dbReference>
<evidence type="ECO:0000313" key="3">
    <source>
        <dbReference type="Proteomes" id="UP000031189"/>
    </source>
</evidence>
<accession>A0A0B3VZY9</accession>
<keyword evidence="1" id="KW-0812">Transmembrane</keyword>
<organism evidence="2 3">
    <name type="scientific">Terrisporobacter othiniensis</name>
    <dbReference type="NCBI Taxonomy" id="1577792"/>
    <lineage>
        <taxon>Bacteria</taxon>
        <taxon>Bacillati</taxon>
        <taxon>Bacillota</taxon>
        <taxon>Clostridia</taxon>
        <taxon>Peptostreptococcales</taxon>
        <taxon>Peptostreptococcaceae</taxon>
        <taxon>Terrisporobacter</taxon>
    </lineage>
</organism>
<dbReference type="AlphaFoldDB" id="A0A0B3VZY9"/>
<comment type="caution">
    <text evidence="2">The sequence shown here is derived from an EMBL/GenBank/DDBJ whole genome shotgun (WGS) entry which is preliminary data.</text>
</comment>
<protein>
    <submittedName>
        <fullName evidence="2">Uncharacterized protein</fullName>
    </submittedName>
</protein>
<dbReference type="OrthoDB" id="1753090at2"/>
<keyword evidence="1" id="KW-0472">Membrane</keyword>